<evidence type="ECO:0000313" key="5">
    <source>
        <dbReference type="EMBL" id="AHW62794.1"/>
    </source>
</evidence>
<dbReference type="OrthoDB" id="241790at2"/>
<dbReference type="Pfam" id="PF12852">
    <property type="entry name" value="Cupin_6"/>
    <property type="match status" value="1"/>
</dbReference>
<dbReference type="SMART" id="SM00342">
    <property type="entry name" value="HTH_ARAC"/>
    <property type="match status" value="1"/>
</dbReference>
<dbReference type="PANTHER" id="PTHR46796">
    <property type="entry name" value="HTH-TYPE TRANSCRIPTIONAL ACTIVATOR RHAS-RELATED"/>
    <property type="match status" value="1"/>
</dbReference>
<keyword evidence="1" id="KW-0805">Transcription regulation</keyword>
<keyword evidence="2" id="KW-0238">DNA-binding</keyword>
<gene>
    <name evidence="5" type="ORF">CGLY_01730</name>
</gene>
<sequence>MDMITEVLDGVRSAGALVGRSLLSPPWSLRFEESASMTLVTMLRGDAWIDPGDGEASYLGTGDVGIVTGSEPFSVASEELCRTPPVWIQAAAGRCTDAAGHLLDEEDIGLGTRTCGTTLDAEHALLTGTYVTGGRVAARLLSALPRVLVIPAESVRAGALRMLEDEIAVEEPGQEAVLDRLLDLVLVGALRDWFAGREDEAPGWYRAMSDPVVAPAIRAIHDAPADPWTVDALASLAGVSRAAFARRFAEVMGEPPISYLTSWRLCTAADLLADTRDTVDVIARKVGYSGPFAFSHAFTREYGQRPGRYRMQQGEGVSA</sequence>
<dbReference type="InterPro" id="IPR032783">
    <property type="entry name" value="AraC_lig"/>
</dbReference>
<protein>
    <submittedName>
        <fullName evidence="5">Transcriptional regulator, AraC-family</fullName>
    </submittedName>
</protein>
<dbReference type="SUPFAM" id="SSF46689">
    <property type="entry name" value="Homeodomain-like"/>
    <property type="match status" value="2"/>
</dbReference>
<evidence type="ECO:0000256" key="1">
    <source>
        <dbReference type="ARBA" id="ARBA00023015"/>
    </source>
</evidence>
<keyword evidence="3" id="KW-0804">Transcription</keyword>
<dbReference type="Gene3D" id="1.10.10.60">
    <property type="entry name" value="Homeodomain-like"/>
    <property type="match status" value="2"/>
</dbReference>
<dbReference type="HOGENOM" id="CLU_000445_81_0_11"/>
<dbReference type="EMBL" id="CP006842">
    <property type="protein sequence ID" value="AHW62794.1"/>
    <property type="molecule type" value="Genomic_DNA"/>
</dbReference>
<organism evidence="5 6">
    <name type="scientific">Corynebacterium glyciniphilum AJ 3170</name>
    <dbReference type="NCBI Taxonomy" id="1404245"/>
    <lineage>
        <taxon>Bacteria</taxon>
        <taxon>Bacillati</taxon>
        <taxon>Actinomycetota</taxon>
        <taxon>Actinomycetes</taxon>
        <taxon>Mycobacteriales</taxon>
        <taxon>Corynebacteriaceae</taxon>
        <taxon>Corynebacterium</taxon>
    </lineage>
</organism>
<reference evidence="5 6" key="1">
    <citation type="journal article" date="2015" name="Int. J. Syst. Evol. Microbiol.">
        <title>Revisiting Corynebacterium glyciniphilum (ex Kubota et al., 1972) sp. nov., nom. rev., isolated from putrefied banana.</title>
        <authorList>
            <person name="Al-Dilaimi A."/>
            <person name="Bednarz H."/>
            <person name="Lomker A."/>
            <person name="Niehaus K."/>
            <person name="Kalinowski J."/>
            <person name="Ruckert C."/>
        </authorList>
    </citation>
    <scope>NUCLEOTIDE SEQUENCE [LARGE SCALE GENOMIC DNA]</scope>
    <source>
        <strain evidence="5">AJ 3170</strain>
    </source>
</reference>
<evidence type="ECO:0000259" key="4">
    <source>
        <dbReference type="PROSITE" id="PS01124"/>
    </source>
</evidence>
<accession>X5DNF5</accession>
<dbReference type="GO" id="GO:0043565">
    <property type="term" value="F:sequence-specific DNA binding"/>
    <property type="evidence" value="ECO:0007669"/>
    <property type="project" value="InterPro"/>
</dbReference>
<dbReference type="RefSeq" id="WP_038545593.1">
    <property type="nucleotide sequence ID" value="NZ_CP006842.1"/>
</dbReference>
<evidence type="ECO:0000313" key="6">
    <source>
        <dbReference type="Proteomes" id="UP000023703"/>
    </source>
</evidence>
<keyword evidence="6" id="KW-1185">Reference proteome</keyword>
<evidence type="ECO:0000256" key="3">
    <source>
        <dbReference type="ARBA" id="ARBA00023163"/>
    </source>
</evidence>
<proteinExistence type="predicted"/>
<dbReference type="AlphaFoldDB" id="X5DNF5"/>
<dbReference type="InterPro" id="IPR009057">
    <property type="entry name" value="Homeodomain-like_sf"/>
</dbReference>
<evidence type="ECO:0000256" key="2">
    <source>
        <dbReference type="ARBA" id="ARBA00023125"/>
    </source>
</evidence>
<dbReference type="InterPro" id="IPR050204">
    <property type="entry name" value="AraC_XylS_family_regulators"/>
</dbReference>
<dbReference type="Proteomes" id="UP000023703">
    <property type="component" value="Chromosome"/>
</dbReference>
<dbReference type="InterPro" id="IPR018060">
    <property type="entry name" value="HTH_AraC"/>
</dbReference>
<dbReference type="STRING" id="1404245.CGLY_01730"/>
<dbReference type="eggNOG" id="COG2207">
    <property type="taxonomic scope" value="Bacteria"/>
</dbReference>
<name>X5DNF5_9CORY</name>
<dbReference type="KEGG" id="cgy:CGLY_01730"/>
<dbReference type="PROSITE" id="PS01124">
    <property type="entry name" value="HTH_ARAC_FAMILY_2"/>
    <property type="match status" value="1"/>
</dbReference>
<dbReference type="PANTHER" id="PTHR46796:SF13">
    <property type="entry name" value="HTH-TYPE TRANSCRIPTIONAL ACTIVATOR RHAS"/>
    <property type="match status" value="1"/>
</dbReference>
<dbReference type="Pfam" id="PF12833">
    <property type="entry name" value="HTH_18"/>
    <property type="match status" value="1"/>
</dbReference>
<dbReference type="GO" id="GO:0003700">
    <property type="term" value="F:DNA-binding transcription factor activity"/>
    <property type="evidence" value="ECO:0007669"/>
    <property type="project" value="InterPro"/>
</dbReference>
<feature type="domain" description="HTH araC/xylS-type" evidence="4">
    <location>
        <begin position="214"/>
        <end position="312"/>
    </location>
</feature>